<gene>
    <name evidence="2" type="ORF">SLNWT_4274</name>
</gene>
<evidence type="ECO:0000313" key="3">
    <source>
        <dbReference type="Proteomes" id="UP000031523"/>
    </source>
</evidence>
<evidence type="ECO:0000313" key="2">
    <source>
        <dbReference type="EMBL" id="AJE84650.1"/>
    </source>
</evidence>
<dbReference type="AlphaFoldDB" id="A0A0B5EZ37"/>
<protein>
    <submittedName>
        <fullName evidence="2">Uncharacterized protein</fullName>
    </submittedName>
</protein>
<feature type="region of interest" description="Disordered" evidence="1">
    <location>
        <begin position="1"/>
        <end position="55"/>
    </location>
</feature>
<accession>A0A0B5EZ37</accession>
<dbReference type="EMBL" id="CP010519">
    <property type="protein sequence ID" value="AJE84650.1"/>
    <property type="molecule type" value="Genomic_DNA"/>
</dbReference>
<organism evidence="2 3">
    <name type="scientific">Streptomyces albus (strain ATCC 21838 / DSM 41398 / FERM P-419 / JCM 4703 / NBRC 107858)</name>
    <dbReference type="NCBI Taxonomy" id="1081613"/>
    <lineage>
        <taxon>Bacteria</taxon>
        <taxon>Bacillati</taxon>
        <taxon>Actinomycetota</taxon>
        <taxon>Actinomycetes</taxon>
        <taxon>Kitasatosporales</taxon>
        <taxon>Streptomycetaceae</taxon>
        <taxon>Streptomyces</taxon>
    </lineage>
</organism>
<name>A0A0B5EZ37_STRA4</name>
<proteinExistence type="predicted"/>
<keyword evidence="3" id="KW-1185">Reference proteome</keyword>
<dbReference type="KEGG" id="sals:SLNWT_4274"/>
<reference evidence="2 3" key="1">
    <citation type="submission" date="2015-01" db="EMBL/GenBank/DDBJ databases">
        <title>Enhanced salinomycin production by adjusting the supply of polyketide extender units in Streptomyce albus DSM 41398.</title>
        <authorList>
            <person name="Lu C."/>
        </authorList>
    </citation>
    <scope>NUCLEOTIDE SEQUENCE [LARGE SCALE GENOMIC DNA]</scope>
    <source>
        <strain evidence="3">ATCC 21838 / DSM 41398 / FERM P-419 / JCM 4703 / NBRC 107858</strain>
    </source>
</reference>
<evidence type="ECO:0000256" key="1">
    <source>
        <dbReference type="SAM" id="MobiDB-lite"/>
    </source>
</evidence>
<sequence>MPARQTFSRPLGHPRPVRHIRGRAPGSVRAPPGRRLIGRTARWTGPPERLGSARG</sequence>
<dbReference type="Proteomes" id="UP000031523">
    <property type="component" value="Chromosome"/>
</dbReference>